<evidence type="ECO:0000313" key="5">
    <source>
        <dbReference type="EMBL" id="MBB2203493.1"/>
    </source>
</evidence>
<dbReference type="SUPFAM" id="SSF52540">
    <property type="entry name" value="P-loop containing nucleoside triphosphate hydrolases"/>
    <property type="match status" value="1"/>
</dbReference>
<evidence type="ECO:0000313" key="6">
    <source>
        <dbReference type="Proteomes" id="UP000540556"/>
    </source>
</evidence>
<dbReference type="Proteomes" id="UP000540556">
    <property type="component" value="Unassembled WGS sequence"/>
</dbReference>
<dbReference type="InterPro" id="IPR003439">
    <property type="entry name" value="ABC_transporter-like_ATP-bd"/>
</dbReference>
<dbReference type="GO" id="GO:0016887">
    <property type="term" value="F:ATP hydrolysis activity"/>
    <property type="evidence" value="ECO:0007669"/>
    <property type="project" value="InterPro"/>
</dbReference>
<comment type="caution">
    <text evidence="5">The sequence shown here is derived from an EMBL/GenBank/DDBJ whole genome shotgun (WGS) entry which is preliminary data.</text>
</comment>
<keyword evidence="6" id="KW-1185">Reference proteome</keyword>
<organism evidence="5 6">
    <name type="scientific">Gluconacetobacter takamatsuzukensis</name>
    <dbReference type="NCBI Taxonomy" id="1286190"/>
    <lineage>
        <taxon>Bacteria</taxon>
        <taxon>Pseudomonadati</taxon>
        <taxon>Pseudomonadota</taxon>
        <taxon>Alphaproteobacteria</taxon>
        <taxon>Acetobacterales</taxon>
        <taxon>Acetobacteraceae</taxon>
        <taxon>Gluconacetobacter</taxon>
    </lineage>
</organism>
<dbReference type="PROSITE" id="PS00211">
    <property type="entry name" value="ABC_TRANSPORTER_1"/>
    <property type="match status" value="1"/>
</dbReference>
<dbReference type="PANTHER" id="PTHR42781">
    <property type="entry name" value="SPERMIDINE/PUTRESCINE IMPORT ATP-BINDING PROTEIN POTA"/>
    <property type="match status" value="1"/>
</dbReference>
<dbReference type="SMART" id="SM00382">
    <property type="entry name" value="AAA"/>
    <property type="match status" value="1"/>
</dbReference>
<evidence type="ECO:0000256" key="2">
    <source>
        <dbReference type="ARBA" id="ARBA00022741"/>
    </source>
</evidence>
<dbReference type="FunFam" id="3.40.50.300:FF:000425">
    <property type="entry name" value="Probable ABC transporter, ATP-binding subunit"/>
    <property type="match status" value="1"/>
</dbReference>
<dbReference type="InterPro" id="IPR050093">
    <property type="entry name" value="ABC_SmlMolc_Importer"/>
</dbReference>
<evidence type="ECO:0000259" key="4">
    <source>
        <dbReference type="PROSITE" id="PS50893"/>
    </source>
</evidence>
<proteinExistence type="predicted"/>
<evidence type="ECO:0000256" key="3">
    <source>
        <dbReference type="ARBA" id="ARBA00022840"/>
    </source>
</evidence>
<dbReference type="RefSeq" id="WP_182947153.1">
    <property type="nucleotide sequence ID" value="NZ_JABEQK010000001.1"/>
</dbReference>
<dbReference type="InterPro" id="IPR003593">
    <property type="entry name" value="AAA+_ATPase"/>
</dbReference>
<dbReference type="EMBL" id="JABEQK010000001">
    <property type="protein sequence ID" value="MBB2203493.1"/>
    <property type="molecule type" value="Genomic_DNA"/>
</dbReference>
<reference evidence="5 6" key="1">
    <citation type="submission" date="2020-04" db="EMBL/GenBank/DDBJ databases">
        <title>Description of novel Gluconacetobacter.</title>
        <authorList>
            <person name="Sombolestani A."/>
        </authorList>
    </citation>
    <scope>NUCLEOTIDE SEQUENCE [LARGE SCALE GENOMIC DNA]</scope>
    <source>
        <strain evidence="5 6">LMG 27800</strain>
    </source>
</reference>
<keyword evidence="3 5" id="KW-0067">ATP-binding</keyword>
<dbReference type="PANTHER" id="PTHR42781:SF4">
    <property type="entry name" value="SPERMIDINE_PUTRESCINE IMPORT ATP-BINDING PROTEIN POTA"/>
    <property type="match status" value="1"/>
</dbReference>
<keyword evidence="1" id="KW-0813">Transport</keyword>
<dbReference type="InterPro" id="IPR017871">
    <property type="entry name" value="ABC_transporter-like_CS"/>
</dbReference>
<dbReference type="InterPro" id="IPR027417">
    <property type="entry name" value="P-loop_NTPase"/>
</dbReference>
<sequence>MSVQIRSLTRHAPKASRKLLNDVSLTIEDGAFVALVGPSGAGKTTLLRTIAGLDGPYEGSVLVDGQVLAGRPMRERRIGFVFQNYALFRHMTVARNISFGLDVLPRGARPDRGTIAARVAELLELIQLPTLGGAYPDQLSGGQRQRVALARALATKPGLLLLDEPFGALDPIVRRQIRRWLRGLHDQLGLTTVLVTHDHEEALEVADRLVVMQDGRIVQDAAAETLDAAPATPFVMEFLGEALAFAGRVTHGRFLPDDPNVLSFPVGAGDGPATALLRPHEVRLVAAGGTAHATPLAGGQGGLRRLAVALGAREVEILVLPERLGAAGTEGLGLDIGRARLFRDGVPLAGALVAPAGHALPRVTGVG</sequence>
<keyword evidence="2" id="KW-0547">Nucleotide-binding</keyword>
<accession>A0A7W4KAR7</accession>
<dbReference type="Gene3D" id="3.40.50.300">
    <property type="entry name" value="P-loop containing nucleotide triphosphate hydrolases"/>
    <property type="match status" value="1"/>
</dbReference>
<name>A0A7W4KAR7_9PROT</name>
<dbReference type="PROSITE" id="PS50893">
    <property type="entry name" value="ABC_TRANSPORTER_2"/>
    <property type="match status" value="1"/>
</dbReference>
<protein>
    <submittedName>
        <fullName evidence="5">Sulfate/molybdate ABC transporter ATP-binding protein</fullName>
    </submittedName>
</protein>
<feature type="domain" description="ABC transporter" evidence="4">
    <location>
        <begin position="3"/>
        <end position="239"/>
    </location>
</feature>
<dbReference type="AlphaFoldDB" id="A0A7W4KAR7"/>
<dbReference type="GO" id="GO:0015697">
    <property type="term" value="P:quaternary ammonium group transport"/>
    <property type="evidence" value="ECO:0007669"/>
    <property type="project" value="UniProtKB-ARBA"/>
</dbReference>
<dbReference type="Pfam" id="PF00005">
    <property type="entry name" value="ABC_tran"/>
    <property type="match status" value="1"/>
</dbReference>
<gene>
    <name evidence="5" type="ORF">HLH27_00460</name>
</gene>
<evidence type="ECO:0000256" key="1">
    <source>
        <dbReference type="ARBA" id="ARBA00022448"/>
    </source>
</evidence>
<dbReference type="GO" id="GO:0005524">
    <property type="term" value="F:ATP binding"/>
    <property type="evidence" value="ECO:0007669"/>
    <property type="project" value="UniProtKB-KW"/>
</dbReference>